<dbReference type="PANTHER" id="PTHR11022:SF40">
    <property type="entry name" value="PEPTIDOGLYCAN RECOGNITION PROTEIN 4"/>
    <property type="match status" value="1"/>
</dbReference>
<dbReference type="Ensembl" id="ENSMPUT00000012462.1">
    <property type="protein sequence ID" value="ENSMPUP00000012262.1"/>
    <property type="gene ID" value="ENSMPUG00000012356.1"/>
</dbReference>
<dbReference type="STRING" id="9669.ENSMPUP00000012262"/>
<comment type="similarity">
    <text evidence="1">Belongs to the N-acetylmuramoyl-L-alanine amidase 2 family.</text>
</comment>
<dbReference type="InterPro" id="IPR015510">
    <property type="entry name" value="PGRP"/>
</dbReference>
<dbReference type="GO" id="GO:0008270">
    <property type="term" value="F:zinc ion binding"/>
    <property type="evidence" value="ECO:0007669"/>
    <property type="project" value="InterPro"/>
</dbReference>
<dbReference type="PANTHER" id="PTHR11022">
    <property type="entry name" value="PEPTIDOGLYCAN RECOGNITION PROTEIN"/>
    <property type="match status" value="1"/>
</dbReference>
<organism evidence="3">
    <name type="scientific">Mustela putorius furo</name>
    <name type="common">European domestic ferret</name>
    <name type="synonym">Mustela furo</name>
    <dbReference type="NCBI Taxonomy" id="9669"/>
    <lineage>
        <taxon>Eukaryota</taxon>
        <taxon>Metazoa</taxon>
        <taxon>Chordata</taxon>
        <taxon>Craniata</taxon>
        <taxon>Vertebrata</taxon>
        <taxon>Euteleostomi</taxon>
        <taxon>Mammalia</taxon>
        <taxon>Eutheria</taxon>
        <taxon>Laurasiatheria</taxon>
        <taxon>Carnivora</taxon>
        <taxon>Caniformia</taxon>
        <taxon>Musteloidea</taxon>
        <taxon>Mustelidae</taxon>
        <taxon>Mustelinae</taxon>
        <taxon>Mustela</taxon>
    </lineage>
</organism>
<dbReference type="EMBL" id="AEYP01101093">
    <property type="status" value="NOT_ANNOTATED_CDS"/>
    <property type="molecule type" value="Genomic_DNA"/>
</dbReference>
<dbReference type="AlphaFoldDB" id="M3YLQ5"/>
<dbReference type="SMART" id="SM00701">
    <property type="entry name" value="PGRP"/>
    <property type="match status" value="1"/>
</dbReference>
<dbReference type="Pfam" id="PF01510">
    <property type="entry name" value="Amidase_2"/>
    <property type="match status" value="1"/>
</dbReference>
<dbReference type="Gene3D" id="3.40.80.10">
    <property type="entry name" value="Peptidoglycan recognition protein-like"/>
    <property type="match status" value="1"/>
</dbReference>
<dbReference type="InterPro" id="IPR036505">
    <property type="entry name" value="Amidase/PGRP_sf"/>
</dbReference>
<evidence type="ECO:0000256" key="1">
    <source>
        <dbReference type="ARBA" id="ARBA00007553"/>
    </source>
</evidence>
<dbReference type="GeneTree" id="ENSGT00940000162349"/>
<protein>
    <recommendedName>
        <fullName evidence="2">Peptidoglycan recognition protein family domain-containing protein</fullName>
    </recommendedName>
</protein>
<reference evidence="3" key="1">
    <citation type="submission" date="2024-06" db="UniProtKB">
        <authorList>
            <consortium name="Ensembl"/>
        </authorList>
    </citation>
    <scope>IDENTIFICATION</scope>
</reference>
<dbReference type="InParanoid" id="M3YLQ5"/>
<dbReference type="InterPro" id="IPR002502">
    <property type="entry name" value="Amidase_domain"/>
</dbReference>
<dbReference type="SUPFAM" id="SSF55846">
    <property type="entry name" value="N-acetylmuramoyl-L-alanine amidase-like"/>
    <property type="match status" value="1"/>
</dbReference>
<evidence type="ECO:0000313" key="3">
    <source>
        <dbReference type="Ensembl" id="ENSMPUP00000012262.1"/>
    </source>
</evidence>
<evidence type="ECO:0000259" key="2">
    <source>
        <dbReference type="SMART" id="SM00701"/>
    </source>
</evidence>
<accession>M3YLQ5</accession>
<sequence>LLRCLDTFPVYCCFPSNVSTVISCKELGAETVGCSIALTMPVDFLVMHHIPGLECHNQTTCSQRLWELQAHHIHNSWCDVAYNFLAGDHGRVYEGVGWNVQGMHTQGYNNISLGFAFFGTKEGHSPSLDAQSAMKGLIS</sequence>
<dbReference type="InterPro" id="IPR006619">
    <property type="entry name" value="PGRP_domain_met/bac"/>
</dbReference>
<name>M3YLQ5_MUSPF</name>
<proteinExistence type="inferred from homology"/>
<dbReference type="GO" id="GO:0008745">
    <property type="term" value="F:N-acetylmuramoyl-L-alanine amidase activity"/>
    <property type="evidence" value="ECO:0007669"/>
    <property type="project" value="InterPro"/>
</dbReference>
<dbReference type="CDD" id="cd06583">
    <property type="entry name" value="PGRP"/>
    <property type="match status" value="1"/>
</dbReference>
<feature type="domain" description="Peptidoglycan recognition protein family" evidence="2">
    <location>
        <begin position="19"/>
        <end position="139"/>
    </location>
</feature>
<dbReference type="OMA" id="ICTEGRF"/>
<dbReference type="GO" id="GO:0009253">
    <property type="term" value="P:peptidoglycan catabolic process"/>
    <property type="evidence" value="ECO:0007669"/>
    <property type="project" value="InterPro"/>
</dbReference>
<dbReference type="eggNOG" id="ENOG502S2KY">
    <property type="taxonomic scope" value="Eukaryota"/>
</dbReference>
<dbReference type="HOGENOM" id="CLU_037559_4_0_1"/>